<dbReference type="InterPro" id="IPR001909">
    <property type="entry name" value="KRAB"/>
</dbReference>
<keyword evidence="2" id="KW-0479">Metal-binding</keyword>
<feature type="domain" description="C2H2-type" evidence="8">
    <location>
        <begin position="358"/>
        <end position="385"/>
    </location>
</feature>
<dbReference type="FunFam" id="3.30.160.60:FF:000592">
    <property type="entry name" value="zinc finger protein 90 homolog"/>
    <property type="match status" value="1"/>
</dbReference>
<dbReference type="FunFam" id="3.30.160.60:FF:002254">
    <property type="entry name" value="Zinc finger protein 540"/>
    <property type="match status" value="1"/>
</dbReference>
<dbReference type="FunFam" id="3.30.160.60:FF:002573">
    <property type="entry name" value="Uncharacterized protein"/>
    <property type="match status" value="2"/>
</dbReference>
<reference evidence="10" key="1">
    <citation type="journal article" date="2007" name="Nature">
        <title>Genome of the marsupial Monodelphis domestica reveals innovation in non-coding sequences.</title>
        <authorList>
            <person name="Mikkelsen T.S."/>
            <person name="Wakefield M.J."/>
            <person name="Aken B."/>
            <person name="Amemiya C.T."/>
            <person name="Chang J.L."/>
            <person name="Duke S."/>
            <person name="Garber M."/>
            <person name="Gentles A.J."/>
            <person name="Goodstadt L."/>
            <person name="Heger A."/>
            <person name="Jurka J."/>
            <person name="Kamal M."/>
            <person name="Mauceli E."/>
            <person name="Searle S.M."/>
            <person name="Sharpe T."/>
            <person name="Baker M.L."/>
            <person name="Batzer M.A."/>
            <person name="Benos P.V."/>
            <person name="Belov K."/>
            <person name="Clamp M."/>
            <person name="Cook A."/>
            <person name="Cuff J."/>
            <person name="Das R."/>
            <person name="Davidow L."/>
            <person name="Deakin J.E."/>
            <person name="Fazzari M.J."/>
            <person name="Glass J.L."/>
            <person name="Grabherr M."/>
            <person name="Greally J.M."/>
            <person name="Gu W."/>
            <person name="Hore T.A."/>
            <person name="Huttley G.A."/>
            <person name="Kleber M."/>
            <person name="Jirtle R.L."/>
            <person name="Koina E."/>
            <person name="Lee J.T."/>
            <person name="Mahony S."/>
            <person name="Marra M.A."/>
            <person name="Miller R.D."/>
            <person name="Nicholls R.D."/>
            <person name="Oda M."/>
            <person name="Papenfuss A.T."/>
            <person name="Parra Z.E."/>
            <person name="Pollock D.D."/>
            <person name="Ray D.A."/>
            <person name="Schein J.E."/>
            <person name="Speed T.P."/>
            <person name="Thompson K."/>
            <person name="VandeBerg J.L."/>
            <person name="Wade C.M."/>
            <person name="Walker J.A."/>
            <person name="Waters P.D."/>
            <person name="Webber C."/>
            <person name="Weidman J.R."/>
            <person name="Xie X."/>
            <person name="Zody M.C."/>
            <person name="Baldwin J."/>
            <person name="Abdouelleil A."/>
            <person name="Abdulkadir J."/>
            <person name="Abebe A."/>
            <person name="Abera B."/>
            <person name="Abreu J."/>
            <person name="Acer S.C."/>
            <person name="Aftuck L."/>
            <person name="Alexander A."/>
            <person name="An P."/>
            <person name="Anderson E."/>
            <person name="Anderson S."/>
            <person name="Arachi H."/>
            <person name="Azer M."/>
            <person name="Bachantsang P."/>
            <person name="Barry A."/>
            <person name="Bayul T."/>
            <person name="Berlin A."/>
            <person name="Bessette D."/>
            <person name="Bloom T."/>
            <person name="Bloom T."/>
            <person name="Boguslavskiy L."/>
            <person name="Bonnet C."/>
            <person name="Boukhgalter B."/>
            <person name="Bourzgui I."/>
            <person name="Brown A."/>
            <person name="Cahill P."/>
            <person name="Channer S."/>
            <person name="Cheshatsang Y."/>
            <person name="Chuda L."/>
            <person name="Citroen M."/>
            <person name="Collymore A."/>
            <person name="Cooke P."/>
            <person name="Costello M."/>
            <person name="D'Aco K."/>
            <person name="Daza R."/>
            <person name="De Haan G."/>
            <person name="DeGray S."/>
            <person name="DeMaso C."/>
            <person name="Dhargay N."/>
            <person name="Dooley K."/>
            <person name="Dooley E."/>
            <person name="Doricent M."/>
            <person name="Dorje P."/>
            <person name="Dorjee K."/>
            <person name="Dupes A."/>
            <person name="Elong R."/>
            <person name="Falk J."/>
            <person name="Farina A."/>
            <person name="Faro S."/>
            <person name="Ferguson D."/>
            <person name="Fisher S."/>
            <person name="Foley C.D."/>
            <person name="Franke A."/>
            <person name="Friedrich D."/>
            <person name="Gadbois L."/>
            <person name="Gearin G."/>
            <person name="Gearin C.R."/>
            <person name="Giannoukos G."/>
            <person name="Goode T."/>
            <person name="Graham J."/>
            <person name="Grandbois E."/>
            <person name="Grewal S."/>
            <person name="Gyaltsen K."/>
            <person name="Hafez N."/>
            <person name="Hagos B."/>
            <person name="Hall J."/>
            <person name="Henson C."/>
            <person name="Hollinger A."/>
            <person name="Honan T."/>
            <person name="Huard M.D."/>
            <person name="Hughes L."/>
            <person name="Hurhula B."/>
            <person name="Husby M.E."/>
            <person name="Kamat A."/>
            <person name="Kanga B."/>
            <person name="Kashin S."/>
            <person name="Khazanovich D."/>
            <person name="Kisner P."/>
            <person name="Lance K."/>
            <person name="Lara M."/>
            <person name="Lee W."/>
            <person name="Lennon N."/>
            <person name="Letendre F."/>
            <person name="LeVine R."/>
            <person name="Lipovsky A."/>
            <person name="Liu X."/>
            <person name="Liu J."/>
            <person name="Liu S."/>
            <person name="Lokyitsang T."/>
            <person name="Lokyitsang Y."/>
            <person name="Lubonja R."/>
            <person name="Lui A."/>
            <person name="MacDonald P."/>
            <person name="Magnisalis V."/>
            <person name="Maru K."/>
            <person name="Matthews C."/>
            <person name="McCusker W."/>
            <person name="McDonough S."/>
            <person name="Mehta T."/>
            <person name="Meldrim J."/>
            <person name="Meneus L."/>
            <person name="Mihai O."/>
            <person name="Mihalev A."/>
            <person name="Mihova T."/>
            <person name="Mittelman R."/>
            <person name="Mlenga V."/>
            <person name="Montmayeur A."/>
            <person name="Mulrain L."/>
            <person name="Navidi A."/>
            <person name="Naylor J."/>
            <person name="Negash T."/>
            <person name="Nguyen T."/>
            <person name="Nguyen N."/>
            <person name="Nicol R."/>
            <person name="Norbu C."/>
            <person name="Norbu N."/>
            <person name="Novod N."/>
            <person name="O'Neill B."/>
            <person name="Osman S."/>
            <person name="Markiewicz E."/>
            <person name="Oyono O.L."/>
            <person name="Patti C."/>
            <person name="Phunkhang P."/>
            <person name="Pierre F."/>
            <person name="Priest M."/>
            <person name="Raghuraman S."/>
            <person name="Rege F."/>
            <person name="Reyes R."/>
            <person name="Rise C."/>
            <person name="Rogov P."/>
            <person name="Ross K."/>
            <person name="Ryan E."/>
            <person name="Settipalli S."/>
            <person name="Shea T."/>
            <person name="Sherpa N."/>
            <person name="Shi L."/>
            <person name="Shih D."/>
            <person name="Sparrow T."/>
            <person name="Spaulding J."/>
            <person name="Stalker J."/>
            <person name="Stange-Thomann N."/>
            <person name="Stavropoulos S."/>
            <person name="Stone C."/>
            <person name="Strader C."/>
            <person name="Tesfaye S."/>
            <person name="Thomson T."/>
            <person name="Thoulutsang Y."/>
            <person name="Thoulutsang D."/>
            <person name="Topham K."/>
            <person name="Topping I."/>
            <person name="Tsamla T."/>
            <person name="Vassiliev H."/>
            <person name="Vo A."/>
            <person name="Wangchuk T."/>
            <person name="Wangdi T."/>
            <person name="Weiand M."/>
            <person name="Wilkinson J."/>
            <person name="Wilson A."/>
            <person name="Yadav S."/>
            <person name="Young G."/>
            <person name="Yu Q."/>
            <person name="Zembek L."/>
            <person name="Zhong D."/>
            <person name="Zimmer A."/>
            <person name="Zwirko Z."/>
            <person name="Jaffe D.B."/>
            <person name="Alvarez P."/>
            <person name="Brockman W."/>
            <person name="Butler J."/>
            <person name="Chin C."/>
            <person name="Gnerre S."/>
            <person name="MacCallum I."/>
            <person name="Graves J.A."/>
            <person name="Ponting C.P."/>
            <person name="Breen M."/>
            <person name="Samollow P.B."/>
            <person name="Lander E.S."/>
            <person name="Lindblad-Toh K."/>
        </authorList>
    </citation>
    <scope>NUCLEOTIDE SEQUENCE [LARGE SCALE GENOMIC DNA]</scope>
</reference>
<proteinExistence type="predicted"/>
<evidence type="ECO:0000313" key="10">
    <source>
        <dbReference type="Ensembl" id="ENSMODP00000050516.1"/>
    </source>
</evidence>
<dbReference type="Pfam" id="PF13465">
    <property type="entry name" value="zf-H2C2_2"/>
    <property type="match status" value="2"/>
</dbReference>
<dbReference type="Pfam" id="PF00096">
    <property type="entry name" value="zf-C2H2"/>
    <property type="match status" value="2"/>
</dbReference>
<dbReference type="FunCoup" id="A0A5F8GTG6">
    <property type="interactions" value="1"/>
</dbReference>
<dbReference type="GeneID" id="103093760"/>
<dbReference type="GO" id="GO:0000981">
    <property type="term" value="F:DNA-binding transcription factor activity, RNA polymerase II-specific"/>
    <property type="evidence" value="ECO:0000318"/>
    <property type="project" value="GO_Central"/>
</dbReference>
<dbReference type="PROSITE" id="PS00028">
    <property type="entry name" value="ZINC_FINGER_C2H2_1"/>
    <property type="match status" value="6"/>
</dbReference>
<dbReference type="PROSITE" id="PS50805">
    <property type="entry name" value="KRAB"/>
    <property type="match status" value="1"/>
</dbReference>
<dbReference type="InParanoid" id="A0A5F8GTG6"/>
<organism evidence="10 11">
    <name type="scientific">Monodelphis domestica</name>
    <name type="common">Gray short-tailed opossum</name>
    <dbReference type="NCBI Taxonomy" id="13616"/>
    <lineage>
        <taxon>Eukaryota</taxon>
        <taxon>Metazoa</taxon>
        <taxon>Chordata</taxon>
        <taxon>Craniata</taxon>
        <taxon>Vertebrata</taxon>
        <taxon>Euteleostomi</taxon>
        <taxon>Mammalia</taxon>
        <taxon>Metatheria</taxon>
        <taxon>Didelphimorphia</taxon>
        <taxon>Didelphidae</taxon>
        <taxon>Monodelphis</taxon>
    </lineage>
</organism>
<feature type="domain" description="C2H2-type" evidence="8">
    <location>
        <begin position="274"/>
        <end position="301"/>
    </location>
</feature>
<dbReference type="Pfam" id="PF01352">
    <property type="entry name" value="KRAB"/>
    <property type="match status" value="1"/>
</dbReference>
<dbReference type="PANTHER" id="PTHR23226:SF425">
    <property type="entry name" value="ZINC FINGER PROTEIN 621"/>
    <property type="match status" value="1"/>
</dbReference>
<dbReference type="KEGG" id="mdo:103093760"/>
<keyword evidence="4 7" id="KW-0863">Zinc-finger</keyword>
<dbReference type="GO" id="GO:0008270">
    <property type="term" value="F:zinc ion binding"/>
    <property type="evidence" value="ECO:0007669"/>
    <property type="project" value="UniProtKB-KW"/>
</dbReference>
<evidence type="ECO:0000256" key="2">
    <source>
        <dbReference type="ARBA" id="ARBA00022723"/>
    </source>
</evidence>
<evidence type="ECO:0000256" key="1">
    <source>
        <dbReference type="ARBA" id="ARBA00004123"/>
    </source>
</evidence>
<reference evidence="10" key="2">
    <citation type="submission" date="2025-08" db="UniProtKB">
        <authorList>
            <consortium name="Ensembl"/>
        </authorList>
    </citation>
    <scope>IDENTIFICATION</scope>
</reference>
<dbReference type="Gene3D" id="6.10.140.140">
    <property type="match status" value="1"/>
</dbReference>
<dbReference type="InterPro" id="IPR013087">
    <property type="entry name" value="Znf_C2H2_type"/>
</dbReference>
<evidence type="ECO:0000313" key="11">
    <source>
        <dbReference type="Proteomes" id="UP000002280"/>
    </source>
</evidence>
<dbReference type="Proteomes" id="UP000002280">
    <property type="component" value="Unplaced"/>
</dbReference>
<keyword evidence="11" id="KW-1185">Reference proteome</keyword>
<evidence type="ECO:0000256" key="6">
    <source>
        <dbReference type="ARBA" id="ARBA00023242"/>
    </source>
</evidence>
<dbReference type="SMART" id="SM00349">
    <property type="entry name" value="KRAB"/>
    <property type="match status" value="1"/>
</dbReference>
<dbReference type="Gene3D" id="3.30.160.60">
    <property type="entry name" value="Classic Zinc Finger"/>
    <property type="match status" value="6"/>
</dbReference>
<evidence type="ECO:0000256" key="3">
    <source>
        <dbReference type="ARBA" id="ARBA00022737"/>
    </source>
</evidence>
<gene>
    <name evidence="10" type="primary">LOC103093760</name>
</gene>
<dbReference type="InterPro" id="IPR036236">
    <property type="entry name" value="Znf_C2H2_sf"/>
</dbReference>
<dbReference type="GO" id="GO:0005634">
    <property type="term" value="C:nucleus"/>
    <property type="evidence" value="ECO:0000318"/>
    <property type="project" value="GO_Central"/>
</dbReference>
<dbReference type="SMART" id="SM00355">
    <property type="entry name" value="ZnF_C2H2"/>
    <property type="match status" value="6"/>
</dbReference>
<dbReference type="Ensembl" id="ENSMODT00000059762.1">
    <property type="protein sequence ID" value="ENSMODP00000050516.1"/>
    <property type="gene ID" value="ENSMODG00000045976.1"/>
</dbReference>
<sequence>MAPGTPRPPSQGSITFKDVAVNFTQEEWCLLDHSQKALHLEVMLENVQNLRSVGLPVPRENFISCFQQGKAPWLLEQKGPRSSCPEAETKLSTKVSLFLEGSGPQRCMSEDPHGFLLREICNSTIKVNKTPKSDCEFDETAEKFSEYSVLTQNMKLTSENDYCQESEYRKCFPEEVGLVQSPETAEMPVYQGSIGRMALGCSSDFIRHPKNKHVEMVSVSDNGGRPFNQNSQHAAPQEIHTREKAVECKQCGKTFTQRDYLTRHQRIHTGEKPYECKLCGKAFTWRDSLAAHQSVHTGAKPYVCKQCGKAFTQRCNLSTHQRIHTGEKPYECKHCGKTFTWSASLATHQRIHTGEKPYECKHCGKAFTQRDHLTRHQRIHTGEKPYECKQCGKAFTQSGTLAAHQLIHTGEQLYCIGYVVGTLVIG</sequence>
<dbReference type="GeneTree" id="ENSGT00950000183169"/>
<dbReference type="PANTHER" id="PTHR23226">
    <property type="entry name" value="ZINC FINGER AND SCAN DOMAIN-CONTAINING"/>
    <property type="match status" value="1"/>
</dbReference>
<evidence type="ECO:0000256" key="7">
    <source>
        <dbReference type="PROSITE-ProRule" id="PRU00042"/>
    </source>
</evidence>
<feature type="domain" description="C2H2-type" evidence="8">
    <location>
        <begin position="246"/>
        <end position="273"/>
    </location>
</feature>
<feature type="domain" description="KRAB" evidence="9">
    <location>
        <begin position="14"/>
        <end position="85"/>
    </location>
</feature>
<keyword evidence="6" id="KW-0539">Nucleus</keyword>
<evidence type="ECO:0000259" key="9">
    <source>
        <dbReference type="PROSITE" id="PS50805"/>
    </source>
</evidence>
<dbReference type="Bgee" id="ENSMODG00000045976">
    <property type="expression patterns" value="Expressed in placenta and 20 other cell types or tissues"/>
</dbReference>
<dbReference type="AlphaFoldDB" id="A0A5F8GTG6"/>
<dbReference type="FunFam" id="3.30.160.60:FF:001498">
    <property type="entry name" value="Zinc finger protein 404"/>
    <property type="match status" value="1"/>
</dbReference>
<dbReference type="GO" id="GO:0006357">
    <property type="term" value="P:regulation of transcription by RNA polymerase II"/>
    <property type="evidence" value="ECO:0000318"/>
    <property type="project" value="GO_Central"/>
</dbReference>
<evidence type="ECO:0000256" key="4">
    <source>
        <dbReference type="ARBA" id="ARBA00022771"/>
    </source>
</evidence>
<evidence type="ECO:0000259" key="8">
    <source>
        <dbReference type="PROSITE" id="PS50157"/>
    </source>
</evidence>
<evidence type="ECO:0000256" key="5">
    <source>
        <dbReference type="ARBA" id="ARBA00022833"/>
    </source>
</evidence>
<feature type="domain" description="C2H2-type" evidence="8">
    <location>
        <begin position="386"/>
        <end position="413"/>
    </location>
</feature>
<keyword evidence="3" id="KW-0677">Repeat</keyword>
<comment type="subcellular location">
    <subcellularLocation>
        <location evidence="1">Nucleus</location>
    </subcellularLocation>
</comment>
<accession>A0A5F8GTG6</accession>
<dbReference type="InterPro" id="IPR036051">
    <property type="entry name" value="KRAB_dom_sf"/>
</dbReference>
<feature type="domain" description="C2H2-type" evidence="8">
    <location>
        <begin position="302"/>
        <end position="329"/>
    </location>
</feature>
<feature type="domain" description="C2H2-type" evidence="8">
    <location>
        <begin position="330"/>
        <end position="357"/>
    </location>
</feature>
<protein>
    <submittedName>
        <fullName evidence="10">Zinc finger protein 383-like</fullName>
    </submittedName>
</protein>
<dbReference type="FunFam" id="3.30.160.60:FF:001402">
    <property type="entry name" value="Zinc finger protein 473"/>
    <property type="match status" value="1"/>
</dbReference>
<reference evidence="10" key="3">
    <citation type="submission" date="2025-09" db="UniProtKB">
        <authorList>
            <consortium name="Ensembl"/>
        </authorList>
    </citation>
    <scope>IDENTIFICATION</scope>
</reference>
<dbReference type="CDD" id="cd07765">
    <property type="entry name" value="KRAB_A-box"/>
    <property type="match status" value="1"/>
</dbReference>
<keyword evidence="5" id="KW-0862">Zinc</keyword>
<name>A0A5F8GTG6_MONDO</name>
<dbReference type="SUPFAM" id="SSF109640">
    <property type="entry name" value="KRAB domain (Kruppel-associated box)"/>
    <property type="match status" value="1"/>
</dbReference>
<dbReference type="RefSeq" id="XP_007506893.1">
    <property type="nucleotide sequence ID" value="XM_007506831.2"/>
</dbReference>
<dbReference type="OrthoDB" id="6052214at2759"/>
<dbReference type="SUPFAM" id="SSF57667">
    <property type="entry name" value="beta-beta-alpha zinc fingers"/>
    <property type="match status" value="4"/>
</dbReference>
<dbReference type="PROSITE" id="PS50157">
    <property type="entry name" value="ZINC_FINGER_C2H2_2"/>
    <property type="match status" value="6"/>
</dbReference>
<dbReference type="GO" id="GO:0000978">
    <property type="term" value="F:RNA polymerase II cis-regulatory region sequence-specific DNA binding"/>
    <property type="evidence" value="ECO:0000318"/>
    <property type="project" value="GO_Central"/>
</dbReference>